<feature type="region of interest" description="Disordered" evidence="2">
    <location>
        <begin position="448"/>
        <end position="687"/>
    </location>
</feature>
<feature type="region of interest" description="Disordered" evidence="2">
    <location>
        <begin position="226"/>
        <end position="255"/>
    </location>
</feature>
<feature type="compositionally biased region" description="Polar residues" evidence="2">
    <location>
        <begin position="365"/>
        <end position="377"/>
    </location>
</feature>
<feature type="region of interest" description="Disordered" evidence="2">
    <location>
        <begin position="704"/>
        <end position="861"/>
    </location>
</feature>
<feature type="compositionally biased region" description="Polar residues" evidence="2">
    <location>
        <begin position="2218"/>
        <end position="2237"/>
    </location>
</feature>
<feature type="compositionally biased region" description="Low complexity" evidence="2">
    <location>
        <begin position="1743"/>
        <end position="1761"/>
    </location>
</feature>
<feature type="compositionally biased region" description="Basic and acidic residues" evidence="2">
    <location>
        <begin position="1368"/>
        <end position="1380"/>
    </location>
</feature>
<feature type="compositionally biased region" description="Low complexity" evidence="2">
    <location>
        <begin position="1198"/>
        <end position="1210"/>
    </location>
</feature>
<feature type="compositionally biased region" description="Low complexity" evidence="2">
    <location>
        <begin position="2014"/>
        <end position="2045"/>
    </location>
</feature>
<feature type="region of interest" description="Disordered" evidence="2">
    <location>
        <begin position="2124"/>
        <end position="2178"/>
    </location>
</feature>
<feature type="compositionally biased region" description="Basic and acidic residues" evidence="2">
    <location>
        <begin position="1066"/>
        <end position="1077"/>
    </location>
</feature>
<feature type="compositionally biased region" description="Low complexity" evidence="2">
    <location>
        <begin position="930"/>
        <end position="944"/>
    </location>
</feature>
<feature type="compositionally biased region" description="Basic and acidic residues" evidence="2">
    <location>
        <begin position="286"/>
        <end position="324"/>
    </location>
</feature>
<feature type="region of interest" description="Disordered" evidence="2">
    <location>
        <begin position="365"/>
        <end position="395"/>
    </location>
</feature>
<feature type="compositionally biased region" description="Gly residues" evidence="2">
    <location>
        <begin position="1429"/>
        <end position="1442"/>
    </location>
</feature>
<feature type="compositionally biased region" description="Polar residues" evidence="2">
    <location>
        <begin position="552"/>
        <end position="562"/>
    </location>
</feature>
<feature type="compositionally biased region" description="Basic and acidic residues" evidence="2">
    <location>
        <begin position="746"/>
        <end position="756"/>
    </location>
</feature>
<sequence length="2444" mass="261733">MQLMGKVPLARRTPVNLPSLKSEHSGNDPAVSLVPSGGTGWGSKPGECSTGGAAPNANNATATNSQQQNSTQPASISSKPATSQVSSTPGQTACPGAGGVPAAAPTSATQQPTTQPTSILTPQIVSSGDKTWSSVTCGGETAPSFLAHQSPQFQQEFPSLSGEGVAPGLPTKSGGGAPPGPDNQYGPGPSLRPQRELESRRFQRGRWKYWSVSCLGKSTATPAITRSMQTSRAPAAAVPEDLIPQPIIREEDLNRMDELGSDASWAAHEDIDYNQKLDFSDDETIPSEKDTQDKKDKGKTVNISETKEEKREAEIERQDSRDKQQGSGDRPSSGRTTPWQTRNSVAPSPPVAATVSEFGSRSLTALSSRGALQSSAVSGRGNMDDEEHWKERRRQQVENVATIVEKAKQRKEQEEKRFEESRAAKSLLMMDKKKGAETLVATTLVATATSTITSSASSVPDLTSGDREEERGPPVTQQSNKDAVDNFRQMTQIDSRTSFGGGRDRDRDREGGGGGGNTGWRQSHLPPRLQQQYSERQKQQGGGNVGQAQQQYSGSRQPQPSNMGPPPLMSNYESSRWPSTNHNTSHLGKTGGNSGLNRRCRTESELSDKETTREREKEREEDVKERERRDRHTPELSSERDRFKRSERSYENSKKAGFYDPSSEYNRSYPRDRDYDRDRGKEVDHKQLNVGLRTILVNKFNQLNLGSVLRREREMDREVTEWEGRRGNPDWENSSGAHYEPRNQPGRRDQTRKTNDAYKNLNDSYEDRESEWKAERERPQRPDSRDSRASRDSRTSRESNRDEPRSIQEVVGGESVWADNDCEKETKEEKPLRKESGHKDDRRDTQHLNVRQRPEGHVPGPITREKMEAYEHKHNLAQADKKESSVLVSGGAETLLEEEPSGWNKLMVGGTPQERIALGVQVDNAPLTASSQQLQPSSQQQESQPEPPQHDKDECGDKMNEKEAIIDKKKDGSKKERDRDKGGNRSGGGSGGRSVRGGRQGGYGSSGGCYSVYNRGASNYWSGGGGTRSEPKNRRGQSRMSSQKQSQWGPSESDASADEISASTESGKEDKKTERKSAPRSPKSGVRKLEKELRNKESQSMAEMEKAPVAGPSTTAPPGGGGGSTTPKPERKQQQQQQPQQQQSSEGGRKERGEGFAPRGEPSRRGRGGVFRSRGGASISNVSGHYGPPGAKSPFPHQSQSQLQQSQQSLDELQDKSTQDQMELTSEEKMKQKQQALAAGMTSVRGQQKGGIDMNINTSQGKTGVDDPTMRMGVGSIGSGGSKAIKLGKIDQSEEAWETTSETSDTEGRSRRHNRHKGDKKQSSNRAGDKQPMRGGYSMSQMNGRMGSDLKGGPQMDEGPTPPLLPHGADKKQRLNDKQLDNTSTLSDGVSFANNGFQEVRNKKIGTIGKDGRLLERNGAGKEESNSKRGGGGSGGGGGRGGGKSKEKPGSGGPRGGPAGQKPFMRNDWPINKPPRMQRMENMRKQQQQHQDVADMNKLNSPLFSHTTRDLNCPPPPPLVNAWSKPITSSLRTTPPPSNPLQLSASITSSQDKTSLEMNDHVQSGTSSQTSSPSADKAGPKMGREAIEKMLDGTTPPSQTIIFENTNYKAPPGDMSLKSKYNMKAQRMDKGRDRKIEEEVVDSSHGMGLGGYKPGELKAGEQPQESIQIPMAFNKNEDNADMKLDFPFDSDLTQLTDDKSNIPRSIHLGQTSAADLNQKIASVKKVWDTPGSVMEHQHHVDESGGSSFTPPFGGTVDASDSGTGGTSGPAPGSTTTSSSAAVAAAAANSAAAAAAAASASHHHHHHHHHHHQVEDTVIPPFNNPADIYSTGAGQMPGSNSYATSGPNMMKQDPGSAPSNVKPQAQPTAATVIASGLGHPGPSPISPPPYNQPGHISYQPGHYTGISAIPSPPAVLFNSAQQIPNQGDMFHSFQIGSAVMGGQGRSGYSQYPYSLSQGLSQTSAYNQQSTPLFLHQAAAPPPPPPSNPTPEHVYQSAISQYRIQQPTFGQTQQLSSNPTTMMISSTSNSLMSSKSSSQQIGTIGSKTPYANSGPSSQVYIYEPLMPQSFLQNSQIVQQRPGSSSVQPIPSSYYSAGSAPGAGQTTGLFSAGSTIMAAAAAAGNPGAQAQLHSGPPPAPPAPFLQQGLQGLGGHAVAGVPPPPPPTAGPPAPSPGPSPVSVNAAYASQVAGMGHYRGQSSATYLKPTGGPNAQHPGDSAKSPSTNPDVLQSVFSGSGQIPSPKSRSGGSGKPQQQPGSSSSQQPSPTQSHKFSQYQPHSVPQSNLVMQQQGGGARGDRGGMGGSGGGGMLRSGGVPLQAMPRYPQPIQRPMSTFPPHPIMQQQQRQQQPPPPSRLPPNRQQPPPPIVNKMHQQPPQYFQQQGNSVKLEAGNLEPNKQDNVGSGSVAENNSGGSTSGGGQSGGTSDGAQTKSKEDGPNNSAGGSAEQ</sequence>
<keyword evidence="5" id="KW-1185">Reference proteome</keyword>
<feature type="compositionally biased region" description="Polar residues" evidence="2">
    <location>
        <begin position="333"/>
        <end position="346"/>
    </location>
</feature>
<reference evidence="4 5" key="1">
    <citation type="submission" date="2024-07" db="EMBL/GenBank/DDBJ databases">
        <title>Chromosome-level genome assembly of the water stick insect Ranatra chinensis (Heteroptera: Nepidae).</title>
        <authorList>
            <person name="Liu X."/>
        </authorList>
    </citation>
    <scope>NUCLEOTIDE SEQUENCE [LARGE SCALE GENOMIC DNA]</scope>
    <source>
        <strain evidence="4">Cailab_2021Rc</strain>
        <tissue evidence="4">Muscle</tissue>
    </source>
</reference>
<feature type="compositionally biased region" description="Low complexity" evidence="2">
    <location>
        <begin position="1134"/>
        <end position="1143"/>
    </location>
</feature>
<proteinExistence type="predicted"/>
<feature type="compositionally biased region" description="Polar residues" evidence="2">
    <location>
        <begin position="488"/>
        <end position="498"/>
    </location>
</feature>
<feature type="compositionally biased region" description="Gly residues" evidence="2">
    <location>
        <begin position="984"/>
        <end position="1007"/>
    </location>
</feature>
<feature type="compositionally biased region" description="Polar residues" evidence="2">
    <location>
        <begin position="571"/>
        <end position="587"/>
    </location>
</feature>
<evidence type="ECO:0000256" key="2">
    <source>
        <dbReference type="SAM" id="MobiDB-lite"/>
    </source>
</evidence>
<feature type="region of interest" description="Disordered" evidence="2">
    <location>
        <begin position="1793"/>
        <end position="1862"/>
    </location>
</feature>
<feature type="compositionally biased region" description="Polar residues" evidence="2">
    <location>
        <begin position="125"/>
        <end position="136"/>
    </location>
</feature>
<feature type="compositionally biased region" description="Low complexity" evidence="2">
    <location>
        <begin position="2238"/>
        <end position="2267"/>
    </location>
</feature>
<feature type="compositionally biased region" description="Basic and acidic residues" evidence="2">
    <location>
        <begin position="948"/>
        <end position="983"/>
    </location>
</feature>
<accession>A0ABD0YS21</accession>
<feature type="region of interest" description="Disordered" evidence="2">
    <location>
        <begin position="276"/>
        <end position="353"/>
    </location>
</feature>
<dbReference type="EMBL" id="JBFDAA010000003">
    <property type="protein sequence ID" value="KAL1138785.1"/>
    <property type="molecule type" value="Genomic_DNA"/>
</dbReference>
<feature type="compositionally biased region" description="Polar residues" evidence="2">
    <location>
        <begin position="2395"/>
        <end position="2407"/>
    </location>
</feature>
<feature type="compositionally biased region" description="Low complexity" evidence="2">
    <location>
        <begin position="50"/>
        <end position="75"/>
    </location>
</feature>
<feature type="compositionally biased region" description="Basic and acidic residues" evidence="2">
    <location>
        <begin position="1410"/>
        <end position="1427"/>
    </location>
</feature>
<evidence type="ECO:0000256" key="1">
    <source>
        <dbReference type="ARBA" id="ARBA00022553"/>
    </source>
</evidence>
<feature type="compositionally biased region" description="Polar residues" evidence="2">
    <location>
        <begin position="2268"/>
        <end position="2284"/>
    </location>
</feature>
<feature type="compositionally biased region" description="Gly residues" evidence="2">
    <location>
        <begin position="2411"/>
        <end position="2422"/>
    </location>
</feature>
<dbReference type="Pfam" id="PF07001">
    <property type="entry name" value="BAT2_N"/>
    <property type="match status" value="1"/>
</dbReference>
<feature type="compositionally biased region" description="Basic and acidic residues" evidence="2">
    <location>
        <begin position="1578"/>
        <end position="1591"/>
    </location>
</feature>
<dbReference type="PANTHER" id="PTHR14038:SF0">
    <property type="entry name" value="LP18708P"/>
    <property type="match status" value="1"/>
</dbReference>
<feature type="compositionally biased region" description="Basic and acidic residues" evidence="2">
    <location>
        <begin position="875"/>
        <end position="884"/>
    </location>
</feature>
<feature type="compositionally biased region" description="Basic and acidic residues" evidence="2">
    <location>
        <begin position="821"/>
        <end position="856"/>
    </location>
</feature>
<feature type="compositionally biased region" description="Basic residues" evidence="2">
    <location>
        <begin position="1310"/>
        <end position="1319"/>
    </location>
</feature>
<feature type="region of interest" description="Disordered" evidence="2">
    <location>
        <begin position="2008"/>
        <end position="2048"/>
    </location>
</feature>
<evidence type="ECO:0000259" key="3">
    <source>
        <dbReference type="Pfam" id="PF07001"/>
    </source>
</evidence>
<dbReference type="PANTHER" id="PTHR14038">
    <property type="entry name" value="BAT2 HLA-B-ASSOCIATED TRANSCRIPT 2"/>
    <property type="match status" value="1"/>
</dbReference>
<feature type="compositionally biased region" description="Basic and acidic residues" evidence="2">
    <location>
        <begin position="669"/>
        <end position="687"/>
    </location>
</feature>
<feature type="compositionally biased region" description="Low complexity" evidence="2">
    <location>
        <begin position="1768"/>
        <end position="1781"/>
    </location>
</feature>
<feature type="compositionally biased region" description="Basic and acidic residues" evidence="2">
    <location>
        <begin position="1626"/>
        <end position="1638"/>
    </location>
</feature>
<feature type="compositionally biased region" description="Gly residues" evidence="2">
    <location>
        <begin position="1450"/>
        <end position="1459"/>
    </location>
</feature>
<feature type="compositionally biased region" description="Basic and acidic residues" evidence="2">
    <location>
        <begin position="1087"/>
        <end position="1097"/>
    </location>
</feature>
<feature type="compositionally biased region" description="Pro residues" evidence="2">
    <location>
        <begin position="2346"/>
        <end position="2364"/>
    </location>
</feature>
<feature type="compositionally biased region" description="Polar residues" evidence="2">
    <location>
        <begin position="1540"/>
        <end position="1553"/>
    </location>
</feature>
<feature type="compositionally biased region" description="Low complexity" evidence="2">
    <location>
        <begin position="448"/>
        <end position="459"/>
    </location>
</feature>
<feature type="compositionally biased region" description="Low complexity" evidence="2">
    <location>
        <begin position="1563"/>
        <end position="1574"/>
    </location>
</feature>
<feature type="domain" description="BAT2 N-terminal" evidence="3">
    <location>
        <begin position="1"/>
        <end position="164"/>
    </location>
</feature>
<dbReference type="InterPro" id="IPR009738">
    <property type="entry name" value="BAT2_N"/>
</dbReference>
<comment type="caution">
    <text evidence="4">The sequence shown here is derived from an EMBL/GenBank/DDBJ whole genome shotgun (WGS) entry which is preliminary data.</text>
</comment>
<feature type="compositionally biased region" description="Polar residues" evidence="2">
    <location>
        <begin position="1038"/>
        <end position="1050"/>
    </location>
</feature>
<feature type="compositionally biased region" description="Basic residues" evidence="2">
    <location>
        <begin position="1800"/>
        <end position="1811"/>
    </location>
</feature>
<feature type="region of interest" description="Disordered" evidence="2">
    <location>
        <begin position="152"/>
        <end position="202"/>
    </location>
</feature>
<dbReference type="Proteomes" id="UP001558652">
    <property type="component" value="Unassembled WGS sequence"/>
</dbReference>
<feature type="compositionally biased region" description="Low complexity" evidence="2">
    <location>
        <begin position="92"/>
        <end position="124"/>
    </location>
</feature>
<feature type="compositionally biased region" description="Low complexity" evidence="2">
    <location>
        <begin position="1051"/>
        <end position="1065"/>
    </location>
</feature>
<organism evidence="4 5">
    <name type="scientific">Ranatra chinensis</name>
    <dbReference type="NCBI Taxonomy" id="642074"/>
    <lineage>
        <taxon>Eukaryota</taxon>
        <taxon>Metazoa</taxon>
        <taxon>Ecdysozoa</taxon>
        <taxon>Arthropoda</taxon>
        <taxon>Hexapoda</taxon>
        <taxon>Insecta</taxon>
        <taxon>Pterygota</taxon>
        <taxon>Neoptera</taxon>
        <taxon>Paraneoptera</taxon>
        <taxon>Hemiptera</taxon>
        <taxon>Heteroptera</taxon>
        <taxon>Panheteroptera</taxon>
        <taxon>Nepomorpha</taxon>
        <taxon>Nepidae</taxon>
        <taxon>Ranatrinae</taxon>
        <taxon>Ranatra</taxon>
    </lineage>
</organism>
<feature type="compositionally biased region" description="Low complexity" evidence="2">
    <location>
        <begin position="2370"/>
        <end position="2379"/>
    </location>
</feature>
<keyword evidence="1" id="KW-0597">Phosphoprotein</keyword>
<feature type="compositionally biased region" description="Basic and acidic residues" evidence="2">
    <location>
        <begin position="765"/>
        <end position="806"/>
    </location>
</feature>
<feature type="compositionally biased region" description="Polar residues" evidence="2">
    <location>
        <begin position="1595"/>
        <end position="1608"/>
    </location>
</feature>
<name>A0ABD0YS21_9HEMI</name>
<dbReference type="InterPro" id="IPR033184">
    <property type="entry name" value="PRRC2"/>
</dbReference>
<feature type="region of interest" description="Disordered" evidence="2">
    <location>
        <begin position="1735"/>
        <end position="1781"/>
    </location>
</feature>
<feature type="compositionally biased region" description="Gly residues" evidence="2">
    <location>
        <begin position="2288"/>
        <end position="2309"/>
    </location>
</feature>
<feature type="compositionally biased region" description="Basic and acidic residues" evidence="2">
    <location>
        <begin position="502"/>
        <end position="511"/>
    </location>
</feature>
<feature type="compositionally biased region" description="Basic and acidic residues" evidence="2">
    <location>
        <begin position="709"/>
        <end position="729"/>
    </location>
</feature>
<feature type="compositionally biased region" description="Polar residues" evidence="2">
    <location>
        <begin position="2434"/>
        <end position="2444"/>
    </location>
</feature>
<protein>
    <recommendedName>
        <fullName evidence="3">BAT2 N-terminal domain-containing protein</fullName>
    </recommendedName>
</protein>
<feature type="compositionally biased region" description="Pro residues" evidence="2">
    <location>
        <begin position="2157"/>
        <end position="2175"/>
    </location>
</feature>
<feature type="compositionally biased region" description="Polar residues" evidence="2">
    <location>
        <begin position="76"/>
        <end position="91"/>
    </location>
</feature>
<feature type="region of interest" description="Disordered" evidence="2">
    <location>
        <begin position="1"/>
        <end position="136"/>
    </location>
</feature>
<gene>
    <name evidence="4" type="ORF">AAG570_008847</name>
</gene>
<feature type="compositionally biased region" description="Polar residues" evidence="2">
    <location>
        <begin position="1381"/>
        <end position="1397"/>
    </location>
</feature>
<feature type="region of interest" description="Disordered" evidence="2">
    <location>
        <begin position="875"/>
        <end position="1652"/>
    </location>
</feature>
<evidence type="ECO:0000313" key="4">
    <source>
        <dbReference type="EMBL" id="KAL1138785.1"/>
    </source>
</evidence>
<feature type="compositionally biased region" description="Basic and acidic residues" evidence="2">
    <location>
        <begin position="600"/>
        <end position="654"/>
    </location>
</feature>
<feature type="region of interest" description="Disordered" evidence="2">
    <location>
        <begin position="2196"/>
        <end position="2444"/>
    </location>
</feature>
<feature type="compositionally biased region" description="Polar residues" evidence="2">
    <location>
        <begin position="1836"/>
        <end position="1846"/>
    </location>
</feature>
<evidence type="ECO:0000313" key="5">
    <source>
        <dbReference type="Proteomes" id="UP001558652"/>
    </source>
</evidence>